<evidence type="ECO:0000313" key="9">
    <source>
        <dbReference type="WBParaSite" id="HNAJ_0001372801-mRNA-1"/>
    </source>
</evidence>
<gene>
    <name evidence="7" type="ORF">HNAJ_LOCUS13702</name>
</gene>
<evidence type="ECO:0000256" key="5">
    <source>
        <dbReference type="SAM" id="SignalP"/>
    </source>
</evidence>
<feature type="domain" description="Phospholipid/glycerol acyltransferase" evidence="6">
    <location>
        <begin position="10"/>
        <end position="74"/>
    </location>
</feature>
<evidence type="ECO:0000256" key="4">
    <source>
        <dbReference type="ARBA" id="ARBA00023315"/>
    </source>
</evidence>
<evidence type="ECO:0000256" key="2">
    <source>
        <dbReference type="ARBA" id="ARBA00013211"/>
    </source>
</evidence>
<organism evidence="9">
    <name type="scientific">Rodentolepis nana</name>
    <name type="common">Dwarf tapeworm</name>
    <name type="synonym">Hymenolepis nana</name>
    <dbReference type="NCBI Taxonomy" id="102285"/>
    <lineage>
        <taxon>Eukaryota</taxon>
        <taxon>Metazoa</taxon>
        <taxon>Spiralia</taxon>
        <taxon>Lophotrochozoa</taxon>
        <taxon>Platyhelminthes</taxon>
        <taxon>Cestoda</taxon>
        <taxon>Eucestoda</taxon>
        <taxon>Cyclophyllidea</taxon>
        <taxon>Hymenolepididae</taxon>
        <taxon>Rodentolepis</taxon>
    </lineage>
</organism>
<dbReference type="OrthoDB" id="202234at2759"/>
<sequence length="84" mass="9423">MATYASFILLVWFTKCILIDRSNSKESMLKLANTAHLIRDEKDIVFPEGTRGNGMSGSLPFKKGAFRLAVEAQVRYHLVSFTAL</sequence>
<feature type="signal peptide" evidence="5">
    <location>
        <begin position="1"/>
        <end position="24"/>
    </location>
</feature>
<keyword evidence="3" id="KW-0808">Transferase</keyword>
<name>A0A0R3U0S9_RODNA</name>
<evidence type="ECO:0000256" key="3">
    <source>
        <dbReference type="ARBA" id="ARBA00022679"/>
    </source>
</evidence>
<keyword evidence="5" id="KW-0732">Signal</keyword>
<dbReference type="STRING" id="102285.A0A0R3U0S9"/>
<dbReference type="SUPFAM" id="SSF69593">
    <property type="entry name" value="Glycerol-3-phosphate (1)-acyltransferase"/>
    <property type="match status" value="1"/>
</dbReference>
<dbReference type="InterPro" id="IPR002123">
    <property type="entry name" value="Plipid/glycerol_acylTrfase"/>
</dbReference>
<keyword evidence="8" id="KW-1185">Reference proteome</keyword>
<dbReference type="AlphaFoldDB" id="A0A0R3U0S9"/>
<accession>A0A0R3U0S9</accession>
<dbReference type="Pfam" id="PF01553">
    <property type="entry name" value="Acyltransferase"/>
    <property type="match status" value="1"/>
</dbReference>
<feature type="chain" id="PRO_5043132145" description="1-acylglycerol-3-phosphate O-acyltransferase" evidence="5">
    <location>
        <begin position="25"/>
        <end position="84"/>
    </location>
</feature>
<proteinExistence type="predicted"/>
<dbReference type="WBParaSite" id="HNAJ_0001372801-mRNA-1">
    <property type="protein sequence ID" value="HNAJ_0001372801-mRNA-1"/>
    <property type="gene ID" value="HNAJ_0001372801"/>
</dbReference>
<dbReference type="GO" id="GO:0006654">
    <property type="term" value="P:phosphatidic acid biosynthetic process"/>
    <property type="evidence" value="ECO:0007669"/>
    <property type="project" value="TreeGrafter"/>
</dbReference>
<keyword evidence="4" id="KW-0012">Acyltransferase</keyword>
<reference evidence="7 8" key="2">
    <citation type="submission" date="2018-11" db="EMBL/GenBank/DDBJ databases">
        <authorList>
            <consortium name="Pathogen Informatics"/>
        </authorList>
    </citation>
    <scope>NUCLEOTIDE SEQUENCE [LARGE SCALE GENOMIC DNA]</scope>
</reference>
<dbReference type="PANTHER" id="PTHR10434:SF65">
    <property type="entry name" value="1-ACYL-SN-GLYCEROL-3-PHOSPHATE ACYLTRANSFERASE ALPHA"/>
    <property type="match status" value="1"/>
</dbReference>
<comment type="pathway">
    <text evidence="1">Phospholipid metabolism; CDP-diacylglycerol biosynthesis; CDP-diacylglycerol from sn-glycerol 3-phosphate: step 2/3.</text>
</comment>
<dbReference type="GO" id="GO:0003841">
    <property type="term" value="F:1-acylglycerol-3-phosphate O-acyltransferase activity"/>
    <property type="evidence" value="ECO:0007669"/>
    <property type="project" value="UniProtKB-EC"/>
</dbReference>
<dbReference type="EMBL" id="UZAE01015923">
    <property type="protein sequence ID" value="VDO16784.1"/>
    <property type="molecule type" value="Genomic_DNA"/>
</dbReference>
<evidence type="ECO:0000313" key="8">
    <source>
        <dbReference type="Proteomes" id="UP000278807"/>
    </source>
</evidence>
<reference evidence="9" key="1">
    <citation type="submission" date="2017-02" db="UniProtKB">
        <authorList>
            <consortium name="WormBaseParasite"/>
        </authorList>
    </citation>
    <scope>IDENTIFICATION</scope>
</reference>
<protein>
    <recommendedName>
        <fullName evidence="2">1-acylglycerol-3-phosphate O-acyltransferase</fullName>
        <ecNumber evidence="2">2.3.1.51</ecNumber>
    </recommendedName>
</protein>
<evidence type="ECO:0000259" key="6">
    <source>
        <dbReference type="Pfam" id="PF01553"/>
    </source>
</evidence>
<dbReference type="Proteomes" id="UP000278807">
    <property type="component" value="Unassembled WGS sequence"/>
</dbReference>
<dbReference type="EC" id="2.3.1.51" evidence="2"/>
<evidence type="ECO:0000313" key="7">
    <source>
        <dbReference type="EMBL" id="VDO16784.1"/>
    </source>
</evidence>
<dbReference type="PANTHER" id="PTHR10434">
    <property type="entry name" value="1-ACYL-SN-GLYCEROL-3-PHOSPHATE ACYLTRANSFERASE"/>
    <property type="match status" value="1"/>
</dbReference>
<evidence type="ECO:0000256" key="1">
    <source>
        <dbReference type="ARBA" id="ARBA00004728"/>
    </source>
</evidence>
<dbReference type="GO" id="GO:0005783">
    <property type="term" value="C:endoplasmic reticulum"/>
    <property type="evidence" value="ECO:0007669"/>
    <property type="project" value="TreeGrafter"/>
</dbReference>